<evidence type="ECO:0000256" key="3">
    <source>
        <dbReference type="SAM" id="Phobius"/>
    </source>
</evidence>
<sequence length="291" mass="32974">MWIFWALVSFAVLGWLGYAWLVTLSTKYEHTVESRVVLAFIWILALAAAWRISAQVAPGWSVAPRVIVTSAVGFGLFTILSFAAVSLWCSLLTREFDERIAALEEEEAALQRRLDILRWESLRGGGVELSPAKVDMEEAEARKTVEEARDLREFLEKWQQSGGAARVRSLKVLEWKEEISRAANAEIVQEIEALEREIRGEEDEIKIDQAKAKLALLKLELLERAGASSTVSIEREKVGSGSQKGSARSETMVEPDVRRRLQEIHRELQAAETGKREFLRGRIRLTWRARS</sequence>
<organism evidence="4">
    <name type="scientific">Candidatus Fermentithermobacillus carboniphilus</name>
    <dbReference type="NCBI Taxonomy" id="3085328"/>
    <lineage>
        <taxon>Bacteria</taxon>
        <taxon>Bacillati</taxon>
        <taxon>Bacillota</taxon>
        <taxon>Candidatus Fermentithermobacillia</taxon>
        <taxon>Candidatus Fermentithermobacillales</taxon>
        <taxon>Candidatus Fermentithermobacillaceae</taxon>
        <taxon>Candidatus Fermentithermobacillus</taxon>
    </lineage>
</organism>
<dbReference type="AlphaFoldDB" id="A0AAT9LDK8"/>
<evidence type="ECO:0000256" key="2">
    <source>
        <dbReference type="SAM" id="MobiDB-lite"/>
    </source>
</evidence>
<protein>
    <submittedName>
        <fullName evidence="4">Uncharacterized protein</fullName>
    </submittedName>
</protein>
<feature type="region of interest" description="Disordered" evidence="2">
    <location>
        <begin position="233"/>
        <end position="256"/>
    </location>
</feature>
<gene>
    <name evidence="4" type="ORF">IMF26_01455</name>
</gene>
<feature type="transmembrane region" description="Helical" evidence="3">
    <location>
        <begin position="35"/>
        <end position="54"/>
    </location>
</feature>
<feature type="compositionally biased region" description="Polar residues" evidence="2">
    <location>
        <begin position="240"/>
        <end position="249"/>
    </location>
</feature>
<keyword evidence="1" id="KW-0175">Coiled coil</keyword>
<keyword evidence="3" id="KW-1133">Transmembrane helix</keyword>
<feature type="coiled-coil region" evidence="1">
    <location>
        <begin position="177"/>
        <end position="211"/>
    </location>
</feature>
<accession>A0AAT9LDK8</accession>
<name>A0AAT9LDK8_9FIRM</name>
<reference evidence="4" key="2">
    <citation type="journal article" date="2023" name="Biology">
        <title>Prokaryotic Life Associated with Coal-Fire Gas Vents Revealed by Metagenomics.</title>
        <authorList>
            <person name="Kadnikov V.V."/>
            <person name="Mardanov A.V."/>
            <person name="Beletsky A.V."/>
            <person name="Karnachuk O.V."/>
            <person name="Ravin N.V."/>
        </authorList>
    </citation>
    <scope>NUCLEOTIDE SEQUENCE</scope>
    <source>
        <strain evidence="4">Bu02</strain>
    </source>
</reference>
<feature type="coiled-coil region" evidence="1">
    <location>
        <begin position="93"/>
        <end position="120"/>
    </location>
</feature>
<evidence type="ECO:0000313" key="4">
    <source>
        <dbReference type="EMBL" id="QUL98774.1"/>
    </source>
</evidence>
<feature type="transmembrane region" description="Helical" evidence="3">
    <location>
        <begin position="66"/>
        <end position="88"/>
    </location>
</feature>
<dbReference type="KEGG" id="fcz:IMF26_01455"/>
<keyword evidence="3" id="KW-0812">Transmembrane</keyword>
<proteinExistence type="predicted"/>
<evidence type="ECO:0000256" key="1">
    <source>
        <dbReference type="SAM" id="Coils"/>
    </source>
</evidence>
<dbReference type="EMBL" id="CP062796">
    <property type="protein sequence ID" value="QUL98774.1"/>
    <property type="molecule type" value="Genomic_DNA"/>
</dbReference>
<keyword evidence="3" id="KW-0472">Membrane</keyword>
<reference evidence="4" key="1">
    <citation type="submission" date="2020-10" db="EMBL/GenBank/DDBJ databases">
        <authorList>
            <person name="Kadnikov V."/>
            <person name="Beletsky A.V."/>
            <person name="Mardanov A.V."/>
            <person name="Karnachuk O.V."/>
            <person name="Ravin N.V."/>
        </authorList>
    </citation>
    <scope>NUCLEOTIDE SEQUENCE</scope>
    <source>
        <strain evidence="4">Bu02</strain>
    </source>
</reference>